<comment type="caution">
    <text evidence="3">The sequence shown here is derived from an EMBL/GenBank/DDBJ whole genome shotgun (WGS) entry which is preliminary data.</text>
</comment>
<dbReference type="Pfam" id="PF22682">
    <property type="entry name" value="Ribosomal_uL24m-like"/>
    <property type="match status" value="1"/>
</dbReference>
<dbReference type="InterPro" id="IPR014722">
    <property type="entry name" value="Rib_uL2_dom2"/>
</dbReference>
<evidence type="ECO:0000313" key="3">
    <source>
        <dbReference type="EMBL" id="KAL1894529.1"/>
    </source>
</evidence>
<dbReference type="Gene3D" id="2.30.30.30">
    <property type="match status" value="1"/>
</dbReference>
<feature type="region of interest" description="Disordered" evidence="1">
    <location>
        <begin position="386"/>
        <end position="411"/>
    </location>
</feature>
<organism evidence="3 4">
    <name type="scientific">Sporothrix stenoceras</name>
    <dbReference type="NCBI Taxonomy" id="5173"/>
    <lineage>
        <taxon>Eukaryota</taxon>
        <taxon>Fungi</taxon>
        <taxon>Dikarya</taxon>
        <taxon>Ascomycota</taxon>
        <taxon>Pezizomycotina</taxon>
        <taxon>Sordariomycetes</taxon>
        <taxon>Sordariomycetidae</taxon>
        <taxon>Ophiostomatales</taxon>
        <taxon>Ophiostomataceae</taxon>
        <taxon>Sporothrix</taxon>
    </lineage>
</organism>
<dbReference type="EMBL" id="JAWCUI010000032">
    <property type="protein sequence ID" value="KAL1894529.1"/>
    <property type="molecule type" value="Genomic_DNA"/>
</dbReference>
<dbReference type="InterPro" id="IPR005824">
    <property type="entry name" value="KOW"/>
</dbReference>
<name>A0ABR3Z4W2_9PEZI</name>
<dbReference type="CDD" id="cd06091">
    <property type="entry name" value="KOW_NusG"/>
    <property type="match status" value="1"/>
</dbReference>
<evidence type="ECO:0000313" key="4">
    <source>
        <dbReference type="Proteomes" id="UP001583186"/>
    </source>
</evidence>
<sequence length="411" mass="45700">MLKLARRTAQAEKQVKRRLKVRERALDAIHGDSVKNVKDVLKEEIQLQARQARRARRETWTMGPLAPQRNHAAAMADEARRGRASSTNRFGGELFAEESLPHWGSLSIRRLRNSSTSPITLREAEARCAWAGSPKTLCLAVGDRCVVIEGPFKGAIGPIKDIQTEHGTLTLEGVARTNITVPTSLVTESSQSVHQMESSMPINAVRLVHPLTDPVTGNTRDVIIRELKPVGFFRDRPTRRSGFSRVVPGLNVRIPWPRTAPTEHEDQDVDTLRIYAEQVTFVPTLLRPPAPEAVLDELRNKYSRFRTRHTPEYIAAKEAEEAAKAEAKKYGPALVKGRQPGLSPPGMRTPLEEFHIQQKALRRARGQPELSDDMLEQIGRLMAQSKISALDNAGMSEVPPSSQSTTQTPPS</sequence>
<proteinExistence type="predicted"/>
<evidence type="ECO:0000256" key="1">
    <source>
        <dbReference type="SAM" id="MobiDB-lite"/>
    </source>
</evidence>
<accession>A0ABR3Z4W2</accession>
<feature type="domain" description="KOW" evidence="2">
    <location>
        <begin position="138"/>
        <end position="165"/>
    </location>
</feature>
<feature type="compositionally biased region" description="Low complexity" evidence="1">
    <location>
        <begin position="399"/>
        <end position="411"/>
    </location>
</feature>
<dbReference type="SMART" id="SM00739">
    <property type="entry name" value="KOW"/>
    <property type="match status" value="1"/>
</dbReference>
<dbReference type="SUPFAM" id="SSF50104">
    <property type="entry name" value="Translation proteins SH3-like domain"/>
    <property type="match status" value="1"/>
</dbReference>
<gene>
    <name evidence="3" type="ORF">Sste5346_005764</name>
</gene>
<reference evidence="3 4" key="1">
    <citation type="journal article" date="2024" name="IMA Fungus">
        <title>IMA Genome - F19 : A genome assembly and annotation guide to empower mycologists, including annotated draft genome sequences of Ceratocystis pirilliformis, Diaporthe australafricana, Fusarium ophioides, Paecilomyces lecythidis, and Sporothrix stenoceras.</title>
        <authorList>
            <person name="Aylward J."/>
            <person name="Wilson A.M."/>
            <person name="Visagie C.M."/>
            <person name="Spraker J."/>
            <person name="Barnes I."/>
            <person name="Buitendag C."/>
            <person name="Ceriani C."/>
            <person name="Del Mar Angel L."/>
            <person name="du Plessis D."/>
            <person name="Fuchs T."/>
            <person name="Gasser K."/>
            <person name="Kramer D."/>
            <person name="Li W."/>
            <person name="Munsamy K."/>
            <person name="Piso A."/>
            <person name="Price J.L."/>
            <person name="Sonnekus B."/>
            <person name="Thomas C."/>
            <person name="van der Nest A."/>
            <person name="van Dijk A."/>
            <person name="van Heerden A."/>
            <person name="van Vuuren N."/>
            <person name="Yilmaz N."/>
            <person name="Duong T.A."/>
            <person name="van der Merwe N.A."/>
            <person name="Wingfield M.J."/>
            <person name="Wingfield B.D."/>
        </authorList>
    </citation>
    <scope>NUCLEOTIDE SEQUENCE [LARGE SCALE GENOMIC DNA]</scope>
    <source>
        <strain evidence="3 4">CMW 5346</strain>
    </source>
</reference>
<protein>
    <recommendedName>
        <fullName evidence="2">KOW domain-containing protein</fullName>
    </recommendedName>
</protein>
<dbReference type="InterPro" id="IPR008991">
    <property type="entry name" value="Translation_prot_SH3-like_sf"/>
</dbReference>
<keyword evidence="4" id="KW-1185">Reference proteome</keyword>
<evidence type="ECO:0000259" key="2">
    <source>
        <dbReference type="SMART" id="SM00739"/>
    </source>
</evidence>
<dbReference type="Proteomes" id="UP001583186">
    <property type="component" value="Unassembled WGS sequence"/>
</dbReference>